<reference evidence="2" key="1">
    <citation type="journal article" date="2022" name="Mol. Ecol. Resour.">
        <title>The genomes of chicory, endive, great burdock and yacon provide insights into Asteraceae palaeo-polyploidization history and plant inulin production.</title>
        <authorList>
            <person name="Fan W."/>
            <person name="Wang S."/>
            <person name="Wang H."/>
            <person name="Wang A."/>
            <person name="Jiang F."/>
            <person name="Liu H."/>
            <person name="Zhao H."/>
            <person name="Xu D."/>
            <person name="Zhang Y."/>
        </authorList>
    </citation>
    <scope>NUCLEOTIDE SEQUENCE [LARGE SCALE GENOMIC DNA]</scope>
    <source>
        <strain evidence="2">cv. Yunnan</strain>
    </source>
</reference>
<gene>
    <name evidence="1" type="ORF">L1987_71392</name>
</gene>
<protein>
    <submittedName>
        <fullName evidence="1">Uncharacterized protein</fullName>
    </submittedName>
</protein>
<proteinExistence type="predicted"/>
<reference evidence="1 2" key="2">
    <citation type="journal article" date="2022" name="Mol. Ecol. Resour.">
        <title>The genomes of chicory, endive, great burdock and yacon provide insights into Asteraceae paleo-polyploidization history and plant inulin production.</title>
        <authorList>
            <person name="Fan W."/>
            <person name="Wang S."/>
            <person name="Wang H."/>
            <person name="Wang A."/>
            <person name="Jiang F."/>
            <person name="Liu H."/>
            <person name="Zhao H."/>
            <person name="Xu D."/>
            <person name="Zhang Y."/>
        </authorList>
    </citation>
    <scope>NUCLEOTIDE SEQUENCE [LARGE SCALE GENOMIC DNA]</scope>
    <source>
        <strain evidence="2">cv. Yunnan</strain>
        <tissue evidence="1">Leaves</tissue>
    </source>
</reference>
<organism evidence="1 2">
    <name type="scientific">Smallanthus sonchifolius</name>
    <dbReference type="NCBI Taxonomy" id="185202"/>
    <lineage>
        <taxon>Eukaryota</taxon>
        <taxon>Viridiplantae</taxon>
        <taxon>Streptophyta</taxon>
        <taxon>Embryophyta</taxon>
        <taxon>Tracheophyta</taxon>
        <taxon>Spermatophyta</taxon>
        <taxon>Magnoliopsida</taxon>
        <taxon>eudicotyledons</taxon>
        <taxon>Gunneridae</taxon>
        <taxon>Pentapetalae</taxon>
        <taxon>asterids</taxon>
        <taxon>campanulids</taxon>
        <taxon>Asterales</taxon>
        <taxon>Asteraceae</taxon>
        <taxon>Asteroideae</taxon>
        <taxon>Heliantheae alliance</taxon>
        <taxon>Millerieae</taxon>
        <taxon>Smallanthus</taxon>
    </lineage>
</organism>
<name>A0ACB9ATN2_9ASTR</name>
<evidence type="ECO:0000313" key="1">
    <source>
        <dbReference type="EMBL" id="KAI3712826.1"/>
    </source>
</evidence>
<accession>A0ACB9ATN2</accession>
<evidence type="ECO:0000313" key="2">
    <source>
        <dbReference type="Proteomes" id="UP001056120"/>
    </source>
</evidence>
<comment type="caution">
    <text evidence="1">The sequence shown here is derived from an EMBL/GenBank/DDBJ whole genome shotgun (WGS) entry which is preliminary data.</text>
</comment>
<keyword evidence="2" id="KW-1185">Reference proteome</keyword>
<dbReference type="Proteomes" id="UP001056120">
    <property type="component" value="Linkage Group LG24"/>
</dbReference>
<dbReference type="EMBL" id="CM042041">
    <property type="protein sequence ID" value="KAI3712826.1"/>
    <property type="molecule type" value="Genomic_DNA"/>
</dbReference>
<sequence>MKINGARDQTKDGDMCIADSGATHTILKSKRYFCELKPTKGTIDTISGPTDIIEGVGKANLVLPNGTKLLIENALFSPKSTRNLLSFKNIYHNGYDTQSRTVDNEKYLHIMNENHILEKLPMLHSGLHYTHINVPQAHMAIKEKCCDHGIFNLWHDRLGHPGSTMMKRIIENTHGHPLKDQKIPQTDKIHQCASCSLGKLITRPSPLKVEKESPMFLERIQGDICGPIHPPCGPFRYFMVLIDASSRWSHVSLLSTRNVAFAKFLAQIIKLRAHFPDYIVKRVRLDNAGEFTSHAFNDYCMSIGIVVEHPVAHVHTQNGLAESLIKRLQLIARPLIFKTKLPVSIWGHAILHAGSLIRMRPSANHKYSPLQLVSGQEPNISHLRTFGCVVYVPIAPPQRTKMGPQRRLGIYVGYETTSIIRYLEPLTGDVFTARFADCHFNETIFPALGGEKKNQENDVSWCEPSLLYQDPRTRQCETEVQKIMHLQEIANQLPDAFTDTKRVTKSHIPAANAPARVEIPHKQVDDNMTHESQKRLKRGRPIGSKDKNPRKRKGLEKEIDSNETPNIKTFSEKEVNDTNKEMSINYGHTHILWNRNEMENIDEVFSYSMASEIMSEDDNPEPKSVNDCQNRHDWDKWKDAMQAELNSLNKRKVFGPIFITPKAVKPVGYKWIFVRKRNEKNEVTRYKARLVAQGFSQRPGIDYEETYSPVMDAITFRYLISLVVSKNLEMCLIDVVTAYLYGSLDNDIYMKIPEGFKIPKALSSKPKEMYSIKLQRSLYGLKQSGRMWYNRLSDYLISKGYTNNLICPCVFIKKTTSGCVIIAVYVTPDISGQYPYML</sequence>